<feature type="transmembrane region" description="Helical" evidence="1">
    <location>
        <begin position="43"/>
        <end position="75"/>
    </location>
</feature>
<sequence length="523" mass="59553">MYFPNPNTCWAIGQLYTISGILSAVHFTISIVLLVIERKKTAWIYLCIQFGIIILPAFGDFLAAIGQPMILIPYFVIKSLRYPELAEIPEISTRIGLFIYIFCFLISLHTLLISFNYRISVMNKNRALEKWQKGLLRLANGIGLVFSFLILSGILGIPLASRNVLLNGKQMLNFRGSGLYTFFVDFFGMFIKLDLDHLPADVLSVASADSSVIFFVTSDSTSKFIFLIIFTVVLLFSMELGRLSFILFYLLHQLKEKMYSKRGRQLQAGYIRVLFLQTASVILCIGIPGIMISLSLIGVELMSPEVPASFSLFMMWHTILNSQILIFTSRTVQKATKSLTKRKSSSASKTIRMQKLAATVIDIQRLSTRRHSNRWKEIAERTVVVQTTGIFPTFTSCFRFLSISQVCKYFYWIDQQYKMGGKGDLERKIRLYRIVFRSSALVCLLAVFAIFSQLPFLYHSMHETGKNLRSQAKECSNSAEKLWEDLHGLKPRRSNGDDLPSNLCFKNKKANESCAPRFRDIVA</sequence>
<feature type="transmembrane region" description="Helical" evidence="1">
    <location>
        <begin position="224"/>
        <end position="252"/>
    </location>
</feature>
<keyword evidence="2" id="KW-1185">Reference proteome</keyword>
<keyword evidence="1" id="KW-0472">Membrane</keyword>
<keyword evidence="1" id="KW-0812">Transmembrane</keyword>
<evidence type="ECO:0008006" key="4">
    <source>
        <dbReference type="Google" id="ProtNLM"/>
    </source>
</evidence>
<feature type="transmembrane region" description="Helical" evidence="1">
    <location>
        <begin position="273"/>
        <end position="297"/>
    </location>
</feature>
<dbReference type="WBParaSite" id="MBELARI_LOCUS20957">
    <property type="protein sequence ID" value="MBELARI_LOCUS20957"/>
    <property type="gene ID" value="MBELARI_LOCUS20957"/>
</dbReference>
<dbReference type="AlphaFoldDB" id="A0AAF3F5M8"/>
<organism evidence="2 3">
    <name type="scientific">Mesorhabditis belari</name>
    <dbReference type="NCBI Taxonomy" id="2138241"/>
    <lineage>
        <taxon>Eukaryota</taxon>
        <taxon>Metazoa</taxon>
        <taxon>Ecdysozoa</taxon>
        <taxon>Nematoda</taxon>
        <taxon>Chromadorea</taxon>
        <taxon>Rhabditida</taxon>
        <taxon>Rhabditina</taxon>
        <taxon>Rhabditomorpha</taxon>
        <taxon>Rhabditoidea</taxon>
        <taxon>Rhabditidae</taxon>
        <taxon>Mesorhabditinae</taxon>
        <taxon>Mesorhabditis</taxon>
    </lineage>
</organism>
<accession>A0AAF3F5M8</accession>
<feature type="transmembrane region" description="Helical" evidence="1">
    <location>
        <begin position="95"/>
        <end position="117"/>
    </location>
</feature>
<evidence type="ECO:0000313" key="2">
    <source>
        <dbReference type="Proteomes" id="UP000887575"/>
    </source>
</evidence>
<keyword evidence="1" id="KW-1133">Transmembrane helix</keyword>
<feature type="transmembrane region" description="Helical" evidence="1">
    <location>
        <begin position="309"/>
        <end position="328"/>
    </location>
</feature>
<reference evidence="3" key="1">
    <citation type="submission" date="2024-02" db="UniProtKB">
        <authorList>
            <consortium name="WormBaseParasite"/>
        </authorList>
    </citation>
    <scope>IDENTIFICATION</scope>
</reference>
<protein>
    <recommendedName>
        <fullName evidence="4">G protein-coupled receptor</fullName>
    </recommendedName>
</protein>
<evidence type="ECO:0000256" key="1">
    <source>
        <dbReference type="SAM" id="Phobius"/>
    </source>
</evidence>
<evidence type="ECO:0000313" key="3">
    <source>
        <dbReference type="WBParaSite" id="MBELARI_LOCUS20957"/>
    </source>
</evidence>
<dbReference type="InterPro" id="IPR019422">
    <property type="entry name" value="7TM_GPCR_serpentine_rcpt_Srh"/>
</dbReference>
<feature type="transmembrane region" description="Helical" evidence="1">
    <location>
        <begin position="138"/>
        <end position="160"/>
    </location>
</feature>
<dbReference type="Pfam" id="PF10318">
    <property type="entry name" value="7TM_GPCR_Srh"/>
    <property type="match status" value="1"/>
</dbReference>
<name>A0AAF3F5M8_9BILA</name>
<feature type="transmembrane region" description="Helical" evidence="1">
    <location>
        <begin position="434"/>
        <end position="458"/>
    </location>
</feature>
<feature type="transmembrane region" description="Helical" evidence="1">
    <location>
        <begin position="15"/>
        <end position="36"/>
    </location>
</feature>
<proteinExistence type="predicted"/>
<dbReference type="Proteomes" id="UP000887575">
    <property type="component" value="Unassembled WGS sequence"/>
</dbReference>